<keyword evidence="3" id="KW-1185">Reference proteome</keyword>
<dbReference type="SUPFAM" id="SSF101756">
    <property type="entry name" value="Hypothetical protein YgiW"/>
    <property type="match status" value="1"/>
</dbReference>
<dbReference type="InterPro" id="IPR036700">
    <property type="entry name" value="BOBF_sf"/>
</dbReference>
<name>A0A4R2K8F9_9GAMM</name>
<evidence type="ECO:0000313" key="2">
    <source>
        <dbReference type="EMBL" id="TCO69663.1"/>
    </source>
</evidence>
<dbReference type="AlphaFoldDB" id="A0A4R2K8F9"/>
<feature type="chain" id="PRO_5020875910" description="OB fold (BOF) protein" evidence="1">
    <location>
        <begin position="23"/>
        <end position="212"/>
    </location>
</feature>
<evidence type="ECO:0000313" key="3">
    <source>
        <dbReference type="Proteomes" id="UP000294980"/>
    </source>
</evidence>
<accession>A0A4R2K8F9</accession>
<dbReference type="EMBL" id="SLWX01000031">
    <property type="protein sequence ID" value="TCO69663.1"/>
    <property type="molecule type" value="Genomic_DNA"/>
</dbReference>
<gene>
    <name evidence="2" type="ORF">EV688_1318</name>
</gene>
<evidence type="ECO:0008006" key="4">
    <source>
        <dbReference type="Google" id="ProtNLM"/>
    </source>
</evidence>
<keyword evidence="1" id="KW-0732">Signal</keyword>
<dbReference type="Proteomes" id="UP000294980">
    <property type="component" value="Unassembled WGS sequence"/>
</dbReference>
<protein>
    <recommendedName>
        <fullName evidence="4">OB fold (BOF) protein</fullName>
    </recommendedName>
</protein>
<reference evidence="2 3" key="1">
    <citation type="submission" date="2019-03" db="EMBL/GenBank/DDBJ databases">
        <title>Genomic Encyclopedia of Type Strains, Phase IV (KMG-IV): sequencing the most valuable type-strain genomes for metagenomic binning, comparative biology and taxonomic classification.</title>
        <authorList>
            <person name="Goeker M."/>
        </authorList>
    </citation>
    <scope>NUCLEOTIDE SEQUENCE [LARGE SCALE GENOMIC DNA]</scope>
    <source>
        <strain evidence="2 3">DSM 23344</strain>
    </source>
</reference>
<organism evidence="2 3">
    <name type="scientific">Chromatocurvus halotolerans</name>
    <dbReference type="NCBI Taxonomy" id="1132028"/>
    <lineage>
        <taxon>Bacteria</taxon>
        <taxon>Pseudomonadati</taxon>
        <taxon>Pseudomonadota</taxon>
        <taxon>Gammaproteobacteria</taxon>
        <taxon>Cellvibrionales</taxon>
        <taxon>Halieaceae</taxon>
        <taxon>Chromatocurvus</taxon>
    </lineage>
</organism>
<evidence type="ECO:0000256" key="1">
    <source>
        <dbReference type="SAM" id="SignalP"/>
    </source>
</evidence>
<feature type="signal peptide" evidence="1">
    <location>
        <begin position="1"/>
        <end position="22"/>
    </location>
</feature>
<dbReference type="Gene3D" id="2.40.50.200">
    <property type="entry name" value="Bacterial OB-fold"/>
    <property type="match status" value="1"/>
</dbReference>
<sequence>MIRTSTALLAVLVAGSATWANAAPAPYSQPDDSYVNIDGTVDDVTKDSFTLDYGQGVITVEFDDGDRDADAYKLVEGDQVSVAGVIDDDFYEMAKIEASSVYVESLGTYFYANSVDEEDPVITVNTPLVISNMTVQGTVSSTDDESFALDVGAQKLTVETDDMVYDPLDDEGYQKIEKGDIVSVTGNMNNELFDGRVLEADTVTTLFNNLES</sequence>
<proteinExistence type="predicted"/>
<comment type="caution">
    <text evidence="2">The sequence shown here is derived from an EMBL/GenBank/DDBJ whole genome shotgun (WGS) entry which is preliminary data.</text>
</comment>